<dbReference type="AlphaFoldDB" id="A0A381NZQ1"/>
<feature type="domain" description="FAD-binding PCMH-type" evidence="1">
    <location>
        <begin position="1"/>
        <end position="169"/>
    </location>
</feature>
<dbReference type="InterPro" id="IPR002346">
    <property type="entry name" value="Mopterin_DH_FAD-bd"/>
</dbReference>
<dbReference type="Pfam" id="PF00941">
    <property type="entry name" value="FAD_binding_5"/>
    <property type="match status" value="1"/>
</dbReference>
<dbReference type="InterPro" id="IPR036318">
    <property type="entry name" value="FAD-bd_PCMH-like_sf"/>
</dbReference>
<organism evidence="2">
    <name type="scientific">marine metagenome</name>
    <dbReference type="NCBI Taxonomy" id="408172"/>
    <lineage>
        <taxon>unclassified sequences</taxon>
        <taxon>metagenomes</taxon>
        <taxon>ecological metagenomes</taxon>
    </lineage>
</organism>
<protein>
    <recommendedName>
        <fullName evidence="1">FAD-binding PCMH-type domain-containing protein</fullName>
    </recommendedName>
</protein>
<proteinExistence type="predicted"/>
<dbReference type="PANTHER" id="PTHR42659:SF9">
    <property type="entry name" value="XANTHINE DEHYDROGENASE FAD-BINDING SUBUNIT XDHB-RELATED"/>
    <property type="match status" value="1"/>
</dbReference>
<dbReference type="SUPFAM" id="SSF55447">
    <property type="entry name" value="CO dehydrogenase flavoprotein C-terminal domain-like"/>
    <property type="match status" value="1"/>
</dbReference>
<reference evidence="2" key="1">
    <citation type="submission" date="2018-05" db="EMBL/GenBank/DDBJ databases">
        <authorList>
            <person name="Lanie J.A."/>
            <person name="Ng W.-L."/>
            <person name="Kazmierczak K.M."/>
            <person name="Andrzejewski T.M."/>
            <person name="Davidsen T.M."/>
            <person name="Wayne K.J."/>
            <person name="Tettelin H."/>
            <person name="Glass J.I."/>
            <person name="Rusch D."/>
            <person name="Podicherti R."/>
            <person name="Tsui H.-C.T."/>
            <person name="Winkler M.E."/>
        </authorList>
    </citation>
    <scope>NUCLEOTIDE SEQUENCE</scope>
</reference>
<dbReference type="PANTHER" id="PTHR42659">
    <property type="entry name" value="XANTHINE DEHYDROGENASE SUBUNIT C-RELATED"/>
    <property type="match status" value="1"/>
</dbReference>
<evidence type="ECO:0000259" key="1">
    <source>
        <dbReference type="PROSITE" id="PS51387"/>
    </source>
</evidence>
<dbReference type="EMBL" id="UINC01000650">
    <property type="protein sequence ID" value="SUZ58913.1"/>
    <property type="molecule type" value="Genomic_DNA"/>
</dbReference>
<dbReference type="InterPro" id="IPR016169">
    <property type="entry name" value="FAD-bd_PCMH_sub2"/>
</dbReference>
<dbReference type="GO" id="GO:0071949">
    <property type="term" value="F:FAD binding"/>
    <property type="evidence" value="ECO:0007669"/>
    <property type="project" value="InterPro"/>
</dbReference>
<dbReference type="InterPro" id="IPR005107">
    <property type="entry name" value="CO_DH_flav_C"/>
</dbReference>
<dbReference type="SMART" id="SM01092">
    <property type="entry name" value="CO_deh_flav_C"/>
    <property type="match status" value="1"/>
</dbReference>
<dbReference type="Gene3D" id="3.30.465.10">
    <property type="match status" value="1"/>
</dbReference>
<sequence length="274" mass="29719">MLKYFRPDKLEDALVALSEYPLTLLAGGTDFYPARVGKPITEKVLDLTGIQGLRSIQQTDEGFSLGALTTWTDIIQAELPSAFDGLKKAAKTIGGIQTQNAGTLCGNICNASPAADSVPNLMALDAKVELKSMQGIRTLSLEEFILGNRKTAKKQDELVSNIFVPHPGKNAFGNFEKLGTRAYLVISIVMVGVVAELNEQDEILNLKVAVGACSPVAQRLRLLEKECVGQRLKSIEIHPKHLELLDPIDDVRASANYRNAVVPELLKRAITGVV</sequence>
<name>A0A381NZQ1_9ZZZZ</name>
<dbReference type="PROSITE" id="PS51387">
    <property type="entry name" value="FAD_PCMH"/>
    <property type="match status" value="1"/>
</dbReference>
<evidence type="ECO:0000313" key="2">
    <source>
        <dbReference type="EMBL" id="SUZ58913.1"/>
    </source>
</evidence>
<gene>
    <name evidence="2" type="ORF">METZ01_LOCUS11767</name>
</gene>
<dbReference type="InterPro" id="IPR051312">
    <property type="entry name" value="Diverse_Substr_Oxidored"/>
</dbReference>
<dbReference type="GO" id="GO:0016491">
    <property type="term" value="F:oxidoreductase activity"/>
    <property type="evidence" value="ECO:0007669"/>
    <property type="project" value="InterPro"/>
</dbReference>
<dbReference type="Gene3D" id="3.30.390.50">
    <property type="entry name" value="CO dehydrogenase flavoprotein, C-terminal domain"/>
    <property type="match status" value="1"/>
</dbReference>
<dbReference type="Pfam" id="PF03450">
    <property type="entry name" value="CO_deh_flav_C"/>
    <property type="match status" value="1"/>
</dbReference>
<dbReference type="InterPro" id="IPR016166">
    <property type="entry name" value="FAD-bd_PCMH"/>
</dbReference>
<accession>A0A381NZQ1</accession>
<dbReference type="InterPro" id="IPR036683">
    <property type="entry name" value="CO_DH_flav_C_dom_sf"/>
</dbReference>
<dbReference type="SUPFAM" id="SSF56176">
    <property type="entry name" value="FAD-binding/transporter-associated domain-like"/>
    <property type="match status" value="1"/>
</dbReference>